<dbReference type="STRING" id="137246.A0A401SWX5"/>
<dbReference type="Proteomes" id="UP000287033">
    <property type="component" value="Unassembled WGS sequence"/>
</dbReference>
<evidence type="ECO:0000313" key="2">
    <source>
        <dbReference type="Proteomes" id="UP000287033"/>
    </source>
</evidence>
<dbReference type="OrthoDB" id="2149840at2759"/>
<dbReference type="AlphaFoldDB" id="A0A401SWX5"/>
<name>A0A401SWX5_CHIPU</name>
<organism evidence="1 2">
    <name type="scientific">Chiloscyllium punctatum</name>
    <name type="common">Brownbanded bambooshark</name>
    <name type="synonym">Hemiscyllium punctatum</name>
    <dbReference type="NCBI Taxonomy" id="137246"/>
    <lineage>
        <taxon>Eukaryota</taxon>
        <taxon>Metazoa</taxon>
        <taxon>Chordata</taxon>
        <taxon>Craniata</taxon>
        <taxon>Vertebrata</taxon>
        <taxon>Chondrichthyes</taxon>
        <taxon>Elasmobranchii</taxon>
        <taxon>Galeomorphii</taxon>
        <taxon>Galeoidea</taxon>
        <taxon>Orectolobiformes</taxon>
        <taxon>Hemiscylliidae</taxon>
        <taxon>Chiloscyllium</taxon>
    </lineage>
</organism>
<keyword evidence="2" id="KW-1185">Reference proteome</keyword>
<reference evidence="1 2" key="1">
    <citation type="journal article" date="2018" name="Nat. Ecol. Evol.">
        <title>Shark genomes provide insights into elasmobranch evolution and the origin of vertebrates.</title>
        <authorList>
            <person name="Hara Y"/>
            <person name="Yamaguchi K"/>
            <person name="Onimaru K"/>
            <person name="Kadota M"/>
            <person name="Koyanagi M"/>
            <person name="Keeley SD"/>
            <person name="Tatsumi K"/>
            <person name="Tanaka K"/>
            <person name="Motone F"/>
            <person name="Kageyama Y"/>
            <person name="Nozu R"/>
            <person name="Adachi N"/>
            <person name="Nishimura O"/>
            <person name="Nakagawa R"/>
            <person name="Tanegashima C"/>
            <person name="Kiyatake I"/>
            <person name="Matsumoto R"/>
            <person name="Murakumo K"/>
            <person name="Nishida K"/>
            <person name="Terakita A"/>
            <person name="Kuratani S"/>
            <person name="Sato K"/>
            <person name="Hyodo S Kuraku.S."/>
        </authorList>
    </citation>
    <scope>NUCLEOTIDE SEQUENCE [LARGE SCALE GENOMIC DNA]</scope>
</reference>
<accession>A0A401SWX5</accession>
<protein>
    <submittedName>
        <fullName evidence="1">Uncharacterized protein</fullName>
    </submittedName>
</protein>
<sequence>MELYHTTEPFVPEGVLGTIDSILIAFIRLQDGKIVLVYRPNNLSILKLFLIWTVLLVPDVNGEFAINNLPPS</sequence>
<comment type="caution">
    <text evidence="1">The sequence shown here is derived from an EMBL/GenBank/DDBJ whole genome shotgun (WGS) entry which is preliminary data.</text>
</comment>
<proteinExistence type="predicted"/>
<dbReference type="EMBL" id="BEZZ01000641">
    <property type="protein sequence ID" value="GCC34907.1"/>
    <property type="molecule type" value="Genomic_DNA"/>
</dbReference>
<gene>
    <name evidence="1" type="ORF">chiPu_0013384</name>
</gene>
<evidence type="ECO:0000313" key="1">
    <source>
        <dbReference type="EMBL" id="GCC34907.1"/>
    </source>
</evidence>